<dbReference type="Pfam" id="PF01098">
    <property type="entry name" value="FTSW_RODA_SPOVE"/>
    <property type="match status" value="1"/>
</dbReference>
<keyword evidence="3 6" id="KW-0133">Cell shape</keyword>
<dbReference type="PANTHER" id="PTHR30474">
    <property type="entry name" value="CELL CYCLE PROTEIN"/>
    <property type="match status" value="1"/>
</dbReference>
<keyword evidence="2 6" id="KW-0812">Transmembrane</keyword>
<comment type="catalytic activity">
    <reaction evidence="6">
        <text>[GlcNAc-(1-&gt;4)-Mur2Ac(oyl-L-Ala-gamma-D-Glu-L-Lys-D-Ala-D-Ala)](n)-di-trans,octa-cis-undecaprenyl diphosphate + beta-D-GlcNAc-(1-&gt;4)-Mur2Ac(oyl-L-Ala-gamma-D-Glu-L-Lys-D-Ala-D-Ala)-di-trans,octa-cis-undecaprenyl diphosphate = [GlcNAc-(1-&gt;4)-Mur2Ac(oyl-L-Ala-gamma-D-Glu-L-Lys-D-Ala-D-Ala)](n+1)-di-trans,octa-cis-undecaprenyl diphosphate + di-trans,octa-cis-undecaprenyl diphosphate + H(+)</text>
        <dbReference type="Rhea" id="RHEA:23708"/>
        <dbReference type="Rhea" id="RHEA-COMP:9602"/>
        <dbReference type="Rhea" id="RHEA-COMP:9603"/>
        <dbReference type="ChEBI" id="CHEBI:15378"/>
        <dbReference type="ChEBI" id="CHEBI:58405"/>
        <dbReference type="ChEBI" id="CHEBI:60033"/>
        <dbReference type="ChEBI" id="CHEBI:78435"/>
        <dbReference type="EC" id="2.4.99.28"/>
    </reaction>
</comment>
<comment type="caution">
    <text evidence="7">The sequence shown here is derived from an EMBL/GenBank/DDBJ whole genome shotgun (WGS) entry which is preliminary data.</text>
</comment>
<keyword evidence="6" id="KW-0573">Peptidoglycan synthesis</keyword>
<feature type="transmembrane region" description="Helical" evidence="6">
    <location>
        <begin position="285"/>
        <end position="306"/>
    </location>
</feature>
<feature type="transmembrane region" description="Helical" evidence="6">
    <location>
        <begin position="318"/>
        <end position="345"/>
    </location>
</feature>
<keyword evidence="6" id="KW-0961">Cell wall biogenesis/degradation</keyword>
<proteinExistence type="inferred from homology"/>
<keyword evidence="6" id="KW-1003">Cell membrane</keyword>
<dbReference type="EC" id="2.4.99.28" evidence="6"/>
<evidence type="ECO:0000256" key="6">
    <source>
        <dbReference type="HAMAP-Rule" id="MF_02079"/>
    </source>
</evidence>
<keyword evidence="6" id="KW-0808">Transferase</keyword>
<feature type="transmembrane region" description="Helical" evidence="6">
    <location>
        <begin position="145"/>
        <end position="165"/>
    </location>
</feature>
<reference evidence="8" key="1">
    <citation type="submission" date="2023-08" db="EMBL/GenBank/DDBJ databases">
        <title>Rhodospirillaceae gen. nov., a novel taxon isolated from the Yangtze River Yuezi River estuary sludge.</title>
        <authorList>
            <person name="Ruan L."/>
        </authorList>
    </citation>
    <scope>NUCLEOTIDE SEQUENCE [LARGE SCALE GENOMIC DNA]</scope>
    <source>
        <strain evidence="8">R-7</strain>
    </source>
</reference>
<feature type="transmembrane region" description="Helical" evidence="6">
    <location>
        <begin position="83"/>
        <end position="102"/>
    </location>
</feature>
<keyword evidence="4 6" id="KW-1133">Transmembrane helix</keyword>
<feature type="transmembrane region" description="Helical" evidence="6">
    <location>
        <begin position="59"/>
        <end position="77"/>
    </location>
</feature>
<keyword evidence="6" id="KW-0328">Glycosyltransferase</keyword>
<protein>
    <recommendedName>
        <fullName evidence="6">Peptidoglycan glycosyltransferase MrdB</fullName>
        <shortName evidence="6">PGT</shortName>
        <ecNumber evidence="6">2.4.99.28</ecNumber>
    </recommendedName>
    <alternativeName>
        <fullName evidence="6">Cell elongation protein RodA</fullName>
    </alternativeName>
    <alternativeName>
        <fullName evidence="6">Cell wall polymerase</fullName>
    </alternativeName>
    <alternativeName>
        <fullName evidence="6">Peptidoglycan polymerase</fullName>
        <shortName evidence="6">PG polymerase</shortName>
    </alternativeName>
</protein>
<feature type="transmembrane region" description="Helical" evidence="6">
    <location>
        <begin position="195"/>
        <end position="210"/>
    </location>
</feature>
<dbReference type="HAMAP" id="MF_02079">
    <property type="entry name" value="PGT_RodA"/>
    <property type="match status" value="1"/>
</dbReference>
<comment type="similarity">
    <text evidence="6">Belongs to the SEDS family. MrdB/RodA subfamily.</text>
</comment>
<evidence type="ECO:0000256" key="3">
    <source>
        <dbReference type="ARBA" id="ARBA00022960"/>
    </source>
</evidence>
<dbReference type="EMBL" id="JAUYVI010000001">
    <property type="protein sequence ID" value="MDQ7246134.1"/>
    <property type="molecule type" value="Genomic_DNA"/>
</dbReference>
<evidence type="ECO:0000313" key="8">
    <source>
        <dbReference type="Proteomes" id="UP001230156"/>
    </source>
</evidence>
<comment type="function">
    <text evidence="6">Peptidoglycan polymerase that is essential for cell wall elongation.</text>
</comment>
<evidence type="ECO:0000256" key="2">
    <source>
        <dbReference type="ARBA" id="ARBA00022692"/>
    </source>
</evidence>
<comment type="subcellular location">
    <subcellularLocation>
        <location evidence="6">Cell inner membrane</location>
        <topology evidence="6">Multi-pass membrane protein</topology>
    </subcellularLocation>
    <subcellularLocation>
        <location evidence="1">Membrane</location>
        <topology evidence="1">Multi-pass membrane protein</topology>
    </subcellularLocation>
</comment>
<keyword evidence="5 6" id="KW-0472">Membrane</keyword>
<dbReference type="Proteomes" id="UP001230156">
    <property type="component" value="Unassembled WGS sequence"/>
</dbReference>
<evidence type="ECO:0000256" key="5">
    <source>
        <dbReference type="ARBA" id="ARBA00023136"/>
    </source>
</evidence>
<dbReference type="InterPro" id="IPR001182">
    <property type="entry name" value="FtsW/RodA"/>
</dbReference>
<evidence type="ECO:0000313" key="7">
    <source>
        <dbReference type="EMBL" id="MDQ7246134.1"/>
    </source>
</evidence>
<accession>A0ABU0YEK3</accession>
<feature type="transmembrane region" description="Helical" evidence="6">
    <location>
        <begin position="351"/>
        <end position="374"/>
    </location>
</feature>
<feature type="transmembrane region" description="Helical" evidence="6">
    <location>
        <begin position="24"/>
        <end position="47"/>
    </location>
</feature>
<dbReference type="RefSeq" id="WP_379953505.1">
    <property type="nucleotide sequence ID" value="NZ_JAUYVI010000001.1"/>
</dbReference>
<comment type="pathway">
    <text evidence="6">Cell wall biogenesis; peptidoglycan biosynthesis.</text>
</comment>
<evidence type="ECO:0000256" key="4">
    <source>
        <dbReference type="ARBA" id="ARBA00022989"/>
    </source>
</evidence>
<sequence>MGLGPQLGVSARNRMTWRDKIAHISWPMIFLIGCIASIGFAMLYSAAHGSADPWMDRQAARFGVGLAMMFAVAMIDLKTLMRFVYPAYVVSILLLVWVDFAGEVGMGAQRWIDLGVVQLQPSEIMKITLVMTLARYFHGLSYEDVGRPLSLIVPTLLVLVPAALVLKQPDLGTAGMLMMVAAAMFVVVGVRWWKFALVLAMGVGVAYYAWNSPDILHDYQKARIMTFMDPESDLQGTGYHITQSKIALGSGGVWGKGFLQGTQSHLDFLPERQTDFIFTMYAEEFGMVGGLVLLGLYVLLVAYGVVIAVRCKSQFGRLLAFGLSFNLFCYFFINTAMVMGLIPVVGVPLPLISYGGTVLMTVLIGFGLVMSVNIHRDQRIGRRLGNEDA</sequence>
<name>A0ABU0YEK3_9PROT</name>
<organism evidence="7 8">
    <name type="scientific">Dongia sedimenti</name>
    <dbReference type="NCBI Taxonomy" id="3064282"/>
    <lineage>
        <taxon>Bacteria</taxon>
        <taxon>Pseudomonadati</taxon>
        <taxon>Pseudomonadota</taxon>
        <taxon>Alphaproteobacteria</taxon>
        <taxon>Rhodospirillales</taxon>
        <taxon>Dongiaceae</taxon>
        <taxon>Dongia</taxon>
    </lineage>
</organism>
<dbReference type="NCBIfam" id="TIGR02210">
    <property type="entry name" value="rodA_shape"/>
    <property type="match status" value="1"/>
</dbReference>
<dbReference type="InterPro" id="IPR011923">
    <property type="entry name" value="RodA/MrdB"/>
</dbReference>
<keyword evidence="6" id="KW-0997">Cell inner membrane</keyword>
<dbReference type="PANTHER" id="PTHR30474:SF1">
    <property type="entry name" value="PEPTIDOGLYCAN GLYCOSYLTRANSFERASE MRDB"/>
    <property type="match status" value="1"/>
</dbReference>
<keyword evidence="8" id="KW-1185">Reference proteome</keyword>
<gene>
    <name evidence="6 7" type="primary">rodA</name>
    <name evidence="6" type="synonym">mrdB</name>
    <name evidence="7" type="ORF">Q8A70_00585</name>
</gene>
<evidence type="ECO:0000256" key="1">
    <source>
        <dbReference type="ARBA" id="ARBA00004141"/>
    </source>
</evidence>